<evidence type="ECO:0000313" key="6">
    <source>
        <dbReference type="Proteomes" id="UP000494206"/>
    </source>
</evidence>
<dbReference type="Gene3D" id="2.10.25.10">
    <property type="entry name" value="Laminin"/>
    <property type="match status" value="1"/>
</dbReference>
<evidence type="ECO:0000256" key="2">
    <source>
        <dbReference type="SAM" id="MobiDB-lite"/>
    </source>
</evidence>
<sequence length="396" mass="46921">MRRLLLLLLLLLAVCQFYSVVGAGQGLVSPQSACRIRCENGGMCVFDLDRPKVHSCICLLGVFTGDRCQTRIAQEPSATEAPSTQRPQTHYPDNEEARRLDEQRKREYEKRVAEQARREKEAKDRAAEEERRRQQHAQYWREETARREAERRRVEDERRRQQQRQQDELERRKQIEEQNARDEQRRLHEKHQHLIIKQQEMESQRKLKEQEHEDDKVEEQWEYPDVDEDMDYVENVKHHGNSENMEEDRHTKDIYDDQDPEIDSAESDDMEATTPRPMDHENSMDESNEEPLSPEQEKVISVISKVIEKAVDETIKQHPIEESTDDDYWDHTPPKTDDDYARDNDESRLGKADDGEEYSMEEGQEGWMMVKKEEQNSSKGVTIFSVLLTILISYMF</sequence>
<feature type="compositionally biased region" description="Basic and acidic residues" evidence="2">
    <location>
        <begin position="139"/>
        <end position="186"/>
    </location>
</feature>
<evidence type="ECO:0000259" key="4">
    <source>
        <dbReference type="PROSITE" id="PS50026"/>
    </source>
</evidence>
<name>A0A8S1EPM4_9PELO</name>
<comment type="caution">
    <text evidence="1">Lacks conserved residue(s) required for the propagation of feature annotation.</text>
</comment>
<feature type="compositionally biased region" description="Polar residues" evidence="2">
    <location>
        <begin position="76"/>
        <end position="88"/>
    </location>
</feature>
<evidence type="ECO:0000313" key="5">
    <source>
        <dbReference type="EMBL" id="CAB3401284.1"/>
    </source>
</evidence>
<feature type="compositionally biased region" description="Basic and acidic residues" evidence="2">
    <location>
        <begin position="199"/>
        <end position="219"/>
    </location>
</feature>
<reference evidence="5 6" key="1">
    <citation type="submission" date="2020-04" db="EMBL/GenBank/DDBJ databases">
        <authorList>
            <person name="Laetsch R D."/>
            <person name="Stevens L."/>
            <person name="Kumar S."/>
            <person name="Blaxter L. M."/>
        </authorList>
    </citation>
    <scope>NUCLEOTIDE SEQUENCE [LARGE SCALE GENOMIC DNA]</scope>
</reference>
<dbReference type="EMBL" id="CADEPM010000003">
    <property type="protein sequence ID" value="CAB3401284.1"/>
    <property type="molecule type" value="Genomic_DNA"/>
</dbReference>
<keyword evidence="3" id="KW-0732">Signal</keyword>
<dbReference type="OrthoDB" id="5870055at2759"/>
<keyword evidence="1" id="KW-0245">EGF-like domain</keyword>
<feature type="compositionally biased region" description="Acidic residues" evidence="2">
    <location>
        <begin position="256"/>
        <end position="271"/>
    </location>
</feature>
<feature type="domain" description="EGF-like" evidence="4">
    <location>
        <begin position="30"/>
        <end position="69"/>
    </location>
</feature>
<accession>A0A8S1EPM4</accession>
<dbReference type="AlphaFoldDB" id="A0A8S1EPM4"/>
<feature type="compositionally biased region" description="Acidic residues" evidence="2">
    <location>
        <begin position="220"/>
        <end position="232"/>
    </location>
</feature>
<protein>
    <recommendedName>
        <fullName evidence="4">EGF-like domain-containing protein</fullName>
    </recommendedName>
</protein>
<dbReference type="InterPro" id="IPR000742">
    <property type="entry name" value="EGF"/>
</dbReference>
<organism evidence="5 6">
    <name type="scientific">Caenorhabditis bovis</name>
    <dbReference type="NCBI Taxonomy" id="2654633"/>
    <lineage>
        <taxon>Eukaryota</taxon>
        <taxon>Metazoa</taxon>
        <taxon>Ecdysozoa</taxon>
        <taxon>Nematoda</taxon>
        <taxon>Chromadorea</taxon>
        <taxon>Rhabditida</taxon>
        <taxon>Rhabditina</taxon>
        <taxon>Rhabditomorpha</taxon>
        <taxon>Rhabditoidea</taxon>
        <taxon>Rhabditidae</taxon>
        <taxon>Peloderinae</taxon>
        <taxon>Caenorhabditis</taxon>
    </lineage>
</organism>
<evidence type="ECO:0000256" key="1">
    <source>
        <dbReference type="PROSITE-ProRule" id="PRU00076"/>
    </source>
</evidence>
<gene>
    <name evidence="5" type="ORF">CBOVIS_LOCUS4053</name>
</gene>
<proteinExistence type="predicted"/>
<keyword evidence="1" id="KW-1015">Disulfide bond</keyword>
<dbReference type="Proteomes" id="UP000494206">
    <property type="component" value="Unassembled WGS sequence"/>
</dbReference>
<feature type="disulfide bond" evidence="1">
    <location>
        <begin position="34"/>
        <end position="44"/>
    </location>
</feature>
<feature type="region of interest" description="Disordered" evidence="2">
    <location>
        <begin position="74"/>
        <end position="296"/>
    </location>
</feature>
<evidence type="ECO:0000256" key="3">
    <source>
        <dbReference type="SAM" id="SignalP"/>
    </source>
</evidence>
<feature type="compositionally biased region" description="Basic and acidic residues" evidence="2">
    <location>
        <begin position="329"/>
        <end position="353"/>
    </location>
</feature>
<feature type="compositionally biased region" description="Basic and acidic residues" evidence="2">
    <location>
        <begin position="92"/>
        <end position="132"/>
    </location>
</feature>
<feature type="signal peptide" evidence="3">
    <location>
        <begin position="1"/>
        <end position="23"/>
    </location>
</feature>
<feature type="region of interest" description="Disordered" evidence="2">
    <location>
        <begin position="314"/>
        <end position="365"/>
    </location>
</feature>
<dbReference type="PROSITE" id="PS50026">
    <property type="entry name" value="EGF_3"/>
    <property type="match status" value="1"/>
</dbReference>
<feature type="compositionally biased region" description="Basic and acidic residues" evidence="2">
    <location>
        <begin position="234"/>
        <end position="255"/>
    </location>
</feature>
<dbReference type="SUPFAM" id="SSF57196">
    <property type="entry name" value="EGF/Laminin"/>
    <property type="match status" value="1"/>
</dbReference>
<feature type="chain" id="PRO_5035727381" description="EGF-like domain-containing protein" evidence="3">
    <location>
        <begin position="24"/>
        <end position="396"/>
    </location>
</feature>
<comment type="caution">
    <text evidence="5">The sequence shown here is derived from an EMBL/GenBank/DDBJ whole genome shotgun (WGS) entry which is preliminary data.</text>
</comment>
<keyword evidence="6" id="KW-1185">Reference proteome</keyword>
<feature type="compositionally biased region" description="Acidic residues" evidence="2">
    <location>
        <begin position="354"/>
        <end position="364"/>
    </location>
</feature>